<feature type="region of interest" description="Disordered" evidence="1">
    <location>
        <begin position="110"/>
        <end position="214"/>
    </location>
</feature>
<evidence type="ECO:0000256" key="1">
    <source>
        <dbReference type="SAM" id="MobiDB-lite"/>
    </source>
</evidence>
<feature type="compositionally biased region" description="Basic and acidic residues" evidence="1">
    <location>
        <begin position="142"/>
        <end position="155"/>
    </location>
</feature>
<sequence>MVKHTKENGTKEGIETSLKKEFDTDSDSISVAGGQTYSSDEGLEESETGSEYSESEELMTDEKEDTDKEENDVDFVLARVELANAMLNMDPKAVIIEKNKLKTNKETLDSLMGNKNISNNSHITGKSVSRRKNSKKIKKNRRDSESRDEESRETGLDLIDDKDDVLSGYKVREWNNQKRMSKENEVYDKSNGNRKQRQKNNVTDSDADADFQGYGENKIPDFIIQAKSMKDIDEITQNWEENLKQEQEGGFWGSIWDTRKNKGGGLAGVG</sequence>
<protein>
    <submittedName>
        <fullName evidence="2">Uncharacterized protein</fullName>
    </submittedName>
</protein>
<evidence type="ECO:0000313" key="3">
    <source>
        <dbReference type="Proteomes" id="UP000188320"/>
    </source>
</evidence>
<dbReference type="EMBL" id="LSSK01000079">
    <property type="protein sequence ID" value="OMH85450.1"/>
    <property type="molecule type" value="Genomic_DNA"/>
</dbReference>
<dbReference type="AlphaFoldDB" id="A0A1R1PWT4"/>
<dbReference type="Proteomes" id="UP000188320">
    <property type="component" value="Unassembled WGS sequence"/>
</dbReference>
<feature type="compositionally biased region" description="Basic residues" evidence="1">
    <location>
        <begin position="128"/>
        <end position="141"/>
    </location>
</feature>
<feature type="compositionally biased region" description="Polar residues" evidence="1">
    <location>
        <begin position="27"/>
        <end position="37"/>
    </location>
</feature>
<feature type="compositionally biased region" description="Basic and acidic residues" evidence="1">
    <location>
        <begin position="1"/>
        <end position="23"/>
    </location>
</feature>
<dbReference type="OrthoDB" id="159449at2759"/>
<organism evidence="2 3">
    <name type="scientific">Zancudomyces culisetae</name>
    <name type="common">Gut fungus</name>
    <name type="synonym">Smittium culisetae</name>
    <dbReference type="NCBI Taxonomy" id="1213189"/>
    <lineage>
        <taxon>Eukaryota</taxon>
        <taxon>Fungi</taxon>
        <taxon>Fungi incertae sedis</taxon>
        <taxon>Zoopagomycota</taxon>
        <taxon>Kickxellomycotina</taxon>
        <taxon>Harpellomycetes</taxon>
        <taxon>Harpellales</taxon>
        <taxon>Legeriomycetaceae</taxon>
        <taxon>Zancudomyces</taxon>
    </lineage>
</organism>
<evidence type="ECO:0000313" key="2">
    <source>
        <dbReference type="EMBL" id="OMH85450.1"/>
    </source>
</evidence>
<feature type="compositionally biased region" description="Acidic residues" evidence="1">
    <location>
        <begin position="41"/>
        <end position="72"/>
    </location>
</feature>
<keyword evidence="3" id="KW-1185">Reference proteome</keyword>
<feature type="region of interest" description="Disordered" evidence="1">
    <location>
        <begin position="1"/>
        <end position="72"/>
    </location>
</feature>
<gene>
    <name evidence="2" type="ORF">AX774_g1002</name>
</gene>
<feature type="compositionally biased region" description="Basic and acidic residues" evidence="1">
    <location>
        <begin position="170"/>
        <end position="188"/>
    </location>
</feature>
<reference evidence="3" key="1">
    <citation type="submission" date="2017-01" db="EMBL/GenBank/DDBJ databases">
        <authorList>
            <person name="Wang Y."/>
            <person name="White M."/>
            <person name="Kvist S."/>
            <person name="Moncalvo J.-M."/>
        </authorList>
    </citation>
    <scope>NUCLEOTIDE SEQUENCE [LARGE SCALE GENOMIC DNA]</scope>
    <source>
        <strain evidence="3">COL-18-3</strain>
    </source>
</reference>
<accession>A0A1R1PWT4</accession>
<comment type="caution">
    <text evidence="2">The sequence shown here is derived from an EMBL/GenBank/DDBJ whole genome shotgun (WGS) entry which is preliminary data.</text>
</comment>
<feature type="compositionally biased region" description="Polar residues" evidence="1">
    <location>
        <begin position="113"/>
        <end position="124"/>
    </location>
</feature>
<name>A0A1R1PWT4_ZANCU</name>
<proteinExistence type="predicted"/>